<dbReference type="PRINTS" id="PR00328">
    <property type="entry name" value="SAR1GTPBP"/>
</dbReference>
<dbReference type="SUPFAM" id="SSF52540">
    <property type="entry name" value="P-loop containing nucleoside triphosphate hydrolases"/>
    <property type="match status" value="1"/>
</dbReference>
<comment type="similarity">
    <text evidence="5">Belongs to the eukaryotic-type primase large subunit family.</text>
</comment>
<keyword evidence="14" id="KW-0931">ER-Golgi transport</keyword>
<keyword evidence="13 23" id="KW-0547">Nucleotide-binding</keyword>
<accession>A0A2P6U3N7</accession>
<dbReference type="Pfam" id="PF24763">
    <property type="entry name" value="CGL160_C"/>
    <property type="match status" value="1"/>
</dbReference>
<dbReference type="GO" id="GO:0005525">
    <property type="term" value="F:GTP binding"/>
    <property type="evidence" value="ECO:0007669"/>
    <property type="project" value="UniProtKB-KW"/>
</dbReference>
<dbReference type="Proteomes" id="UP000239899">
    <property type="component" value="Unassembled WGS sequence"/>
</dbReference>
<dbReference type="GO" id="GO:0005658">
    <property type="term" value="C:alpha DNA polymerase:primase complex"/>
    <property type="evidence" value="ECO:0007669"/>
    <property type="project" value="UniProtKB-ARBA"/>
</dbReference>
<evidence type="ECO:0000256" key="14">
    <source>
        <dbReference type="ARBA" id="ARBA00022892"/>
    </source>
</evidence>
<feature type="coiled-coil region" evidence="25">
    <location>
        <begin position="212"/>
        <end position="239"/>
    </location>
</feature>
<dbReference type="Pfam" id="PF00025">
    <property type="entry name" value="Arf"/>
    <property type="match status" value="1"/>
</dbReference>
<keyword evidence="9" id="KW-0812">Transmembrane</keyword>
<dbReference type="GO" id="GO:0003924">
    <property type="term" value="F:GTPase activity"/>
    <property type="evidence" value="ECO:0007669"/>
    <property type="project" value="InterPro"/>
</dbReference>
<dbReference type="GO" id="GO:0051539">
    <property type="term" value="F:4 iron, 4 sulfur cluster binding"/>
    <property type="evidence" value="ECO:0007669"/>
    <property type="project" value="UniProtKB-KW"/>
</dbReference>
<keyword evidence="20" id="KW-0238">DNA-binding</keyword>
<comment type="subcellular location">
    <subcellularLocation>
        <location evidence="3">Golgi apparatus</location>
    </subcellularLocation>
    <subcellularLocation>
        <location evidence="2">Membrane</location>
        <topology evidence="2">Multi-pass membrane protein</topology>
    </subcellularLocation>
</comment>
<dbReference type="InterPro" id="IPR056309">
    <property type="entry name" value="CGL160/ATPI_dom"/>
</dbReference>
<feature type="binding site" evidence="24">
    <location>
        <position position="473"/>
    </location>
    <ligand>
        <name>Mg(2+)</name>
        <dbReference type="ChEBI" id="CHEBI:18420"/>
    </ligand>
</feature>
<evidence type="ECO:0000256" key="18">
    <source>
        <dbReference type="ARBA" id="ARBA00023014"/>
    </source>
</evidence>
<evidence type="ECO:0000256" key="12">
    <source>
        <dbReference type="ARBA" id="ARBA00022723"/>
    </source>
</evidence>
<dbReference type="STRING" id="3076.A0A2P6U3N7"/>
<dbReference type="Pfam" id="PF26466">
    <property type="entry name" value="DNA_primase_lrg_N"/>
    <property type="match status" value="1"/>
</dbReference>
<dbReference type="SMART" id="SM00177">
    <property type="entry name" value="ARF"/>
    <property type="match status" value="1"/>
</dbReference>
<dbReference type="InterPro" id="IPR006689">
    <property type="entry name" value="Small_GTPase_ARF/SAR"/>
</dbReference>
<keyword evidence="15" id="KW-0653">Protein transport</keyword>
<evidence type="ECO:0000259" key="28">
    <source>
        <dbReference type="Pfam" id="PF24763"/>
    </source>
</evidence>
<evidence type="ECO:0000256" key="23">
    <source>
        <dbReference type="PIRSR" id="PIRSR606689-1"/>
    </source>
</evidence>
<dbReference type="Gene3D" id="1.20.930.80">
    <property type="match status" value="1"/>
</dbReference>
<dbReference type="FunFam" id="3.40.50.300:FF:003539">
    <property type="entry name" value="ADP-ribosylation factor 1"/>
    <property type="match status" value="1"/>
</dbReference>
<feature type="region of interest" description="Disordered" evidence="26">
    <location>
        <begin position="390"/>
        <end position="416"/>
    </location>
</feature>
<keyword evidence="30" id="KW-1185">Reference proteome</keyword>
<evidence type="ECO:0000256" key="17">
    <source>
        <dbReference type="ARBA" id="ARBA00023004"/>
    </source>
</evidence>
<evidence type="ECO:0000256" key="16">
    <source>
        <dbReference type="ARBA" id="ARBA00022989"/>
    </source>
</evidence>
<evidence type="ECO:0000256" key="26">
    <source>
        <dbReference type="SAM" id="MobiDB-lite"/>
    </source>
</evidence>
<keyword evidence="7" id="KW-0004">4Fe-4S</keyword>
<evidence type="ECO:0000256" key="3">
    <source>
        <dbReference type="ARBA" id="ARBA00004555"/>
    </source>
</evidence>
<proteinExistence type="inferred from homology"/>
<evidence type="ECO:0000256" key="8">
    <source>
        <dbReference type="ARBA" id="ARBA00022515"/>
    </source>
</evidence>
<dbReference type="AlphaFoldDB" id="A0A2P6U3N7"/>
<name>A0A2P6U3N7_CHLSO</name>
<keyword evidence="19" id="KW-0333">Golgi apparatus</keyword>
<keyword evidence="16" id="KW-1133">Transmembrane helix</keyword>
<dbReference type="OrthoDB" id="421393at2759"/>
<feature type="domain" description="DNA primase large subunit C-terminal" evidence="27">
    <location>
        <begin position="900"/>
        <end position="1067"/>
    </location>
</feature>
<feature type="binding site" evidence="24">
    <location>
        <position position="456"/>
    </location>
    <ligand>
        <name>Mg(2+)</name>
        <dbReference type="ChEBI" id="CHEBI:18420"/>
    </ligand>
</feature>
<evidence type="ECO:0000256" key="20">
    <source>
        <dbReference type="ARBA" id="ARBA00023125"/>
    </source>
</evidence>
<dbReference type="InterPro" id="IPR016558">
    <property type="entry name" value="DNA_primase_lsu_euk"/>
</dbReference>
<dbReference type="GO" id="GO:0006269">
    <property type="term" value="P:DNA replication, synthesis of primer"/>
    <property type="evidence" value="ECO:0007669"/>
    <property type="project" value="UniProtKB-KW"/>
</dbReference>
<gene>
    <name evidence="29" type="ORF">C2E21_0031</name>
</gene>
<evidence type="ECO:0000256" key="10">
    <source>
        <dbReference type="ARBA" id="ARBA00022705"/>
    </source>
</evidence>
<dbReference type="Gene3D" id="3.40.50.300">
    <property type="entry name" value="P-loop containing nucleotide triphosphate hydrolases"/>
    <property type="match status" value="1"/>
</dbReference>
<dbReference type="GO" id="GO:0006270">
    <property type="term" value="P:DNA replication initiation"/>
    <property type="evidence" value="ECO:0007669"/>
    <property type="project" value="TreeGrafter"/>
</dbReference>
<evidence type="ECO:0000256" key="1">
    <source>
        <dbReference type="ARBA" id="ARBA00001966"/>
    </source>
</evidence>
<comment type="similarity">
    <text evidence="4">Belongs to the small GTPase superfamily. Arf family.</text>
</comment>
<evidence type="ECO:0000256" key="7">
    <source>
        <dbReference type="ARBA" id="ARBA00022485"/>
    </source>
</evidence>
<dbReference type="InterPro" id="IPR005225">
    <property type="entry name" value="Small_GTP-bd"/>
</dbReference>
<evidence type="ECO:0000256" key="11">
    <source>
        <dbReference type="ARBA" id="ARBA00022707"/>
    </source>
</evidence>
<dbReference type="GO" id="GO:0016020">
    <property type="term" value="C:membrane"/>
    <property type="evidence" value="ECO:0007669"/>
    <property type="project" value="UniProtKB-SubCell"/>
</dbReference>
<dbReference type="CDD" id="cd04150">
    <property type="entry name" value="Arf1_5_like"/>
    <property type="match status" value="1"/>
</dbReference>
<evidence type="ECO:0000256" key="19">
    <source>
        <dbReference type="ARBA" id="ARBA00023034"/>
    </source>
</evidence>
<comment type="caution">
    <text evidence="29">The sequence shown here is derived from an EMBL/GenBank/DDBJ whole genome shotgun (WGS) entry which is preliminary data.</text>
</comment>
<organism evidence="29 30">
    <name type="scientific">Chlorella sorokiniana</name>
    <name type="common">Freshwater green alga</name>
    <dbReference type="NCBI Taxonomy" id="3076"/>
    <lineage>
        <taxon>Eukaryota</taxon>
        <taxon>Viridiplantae</taxon>
        <taxon>Chlorophyta</taxon>
        <taxon>core chlorophytes</taxon>
        <taxon>Trebouxiophyceae</taxon>
        <taxon>Chlorellales</taxon>
        <taxon>Chlorellaceae</taxon>
        <taxon>Chlorella clade</taxon>
        <taxon>Chlorella</taxon>
    </lineage>
</organism>
<evidence type="ECO:0000256" key="2">
    <source>
        <dbReference type="ARBA" id="ARBA00004141"/>
    </source>
</evidence>
<dbReference type="GO" id="GO:0005794">
    <property type="term" value="C:Golgi apparatus"/>
    <property type="evidence" value="ECO:0007669"/>
    <property type="project" value="UniProtKB-SubCell"/>
</dbReference>
<keyword evidence="17" id="KW-0408">Iron</keyword>
<keyword evidence="24" id="KW-0460">Magnesium</keyword>
<dbReference type="PANTHER" id="PTHR10537">
    <property type="entry name" value="DNA PRIMASE LARGE SUBUNIT"/>
    <property type="match status" value="1"/>
</dbReference>
<keyword evidence="6" id="KW-0813">Transport</keyword>
<keyword evidence="10" id="KW-0235">DNA replication</keyword>
<feature type="region of interest" description="Disordered" evidence="26">
    <location>
        <begin position="95"/>
        <end position="131"/>
    </location>
</feature>
<keyword evidence="25" id="KW-0175">Coiled coil</keyword>
<keyword evidence="21 23" id="KW-0342">GTP-binding</keyword>
<evidence type="ECO:0000256" key="21">
    <source>
        <dbReference type="ARBA" id="ARBA00023134"/>
    </source>
</evidence>
<feature type="binding site" evidence="23">
    <location>
        <begin position="551"/>
        <end position="554"/>
    </location>
    <ligand>
        <name>GTP</name>
        <dbReference type="ChEBI" id="CHEBI:37565"/>
    </ligand>
</feature>
<feature type="compositionally biased region" description="Low complexity" evidence="26">
    <location>
        <begin position="160"/>
        <end position="173"/>
    </location>
</feature>
<evidence type="ECO:0000256" key="25">
    <source>
        <dbReference type="SAM" id="Coils"/>
    </source>
</evidence>
<keyword evidence="11" id="KW-0519">Myristate</keyword>
<sequence length="1129" mass="124021">MQRPAVTATVAPALPALACRAARTHPRSRPCKRACSRLAAGKQPDSGYFSEADPSAEVLPVKSGMSGDVTKRGGRWESDFIWNKDWAKQLDYEESLRRQQQEGQQQQQQQQQAGGTQQAGKPDAGGNKGFLSLTSRVDLNSMDVDLSEQLRVRKRSGDEASSSSQPRPAAARRPPVKYGSVPPTRVEQRSWERSGKYSRKVVATAPTNEADQDALAAKVAAEQQRYEELKAELQAWAAGLTVVCLAATFAFYGRDVAASYGVGALGGLVYLRLLNRSVDSVGGGVGGALGQPRLLIPVILALGYNRYNTMVSDQTGLTLQLLPILLGFFTYKGAVIAKQSLVLFGELTQQAAGGTEGGAEPAADGESAPGLDVASVDRAFRKKMLNEIHHGPQPSAARSGTADRQGPQRPAVWRAPSAAGRQGATMGLTFTKLFNRLFSKKEMRILMVGLDAAGKTTILYKLKLGEIVTTIPTIGFNVETVEYKNISFTVWDVGGQDKIRPLWRHYFQNTQGLIFVVDSNDRDRIGEARDELHRMLNEDELRDAVLLVFANKQDLPNAMNAAEITDKLGLHSLRQRHWYIQRQVVGCTSGRAREQQHSVGVQLGVAGCCATSGEGLYEGLDWLSQNIANKPASRSKVALSMYADLPDGEIAIEEFERFAMDRLRVLKGIDDLKVKGFRPDQMQDKVAELYERHMGAPNREERQRKDVISHFVLRLAYCRTEDLRRWLIAQECDLFRARFKELVPSDQRAFMEANELPFRPLSKEEFLEVQQELAQVLFSVGAGQQATALLRSDAAPDGYYKVPFEQVPDLVAARRVYLQAGYAYVSKDQMSSLVVQPFRACLSKALVVTARRWAAVVAPEEADRLTPVVESLSQRYLGPDYSDPDKRGVVGTITAADIPKVARQSFPLCMMAMYQALHDSHHLKHDGRMQFGLFLKGIGLPLEEAIRFWRTEMAPVAPGEKFDKQYLYNVRHNYGKEGNRKDYTPYTCMKVISSTPGVGQVHGCPYKTFGQESLRSALSRMQVAPAKIDEACAKAAAGHYQLACAAAWEGKHGCACETGINHPNQYYEESRKALGELQENSAAAAVPGQQQVPKTPGGPDIGAAAALQAVLGSNGQQQESGPAKVQRTG</sequence>
<dbReference type="PROSITE" id="PS51417">
    <property type="entry name" value="ARF"/>
    <property type="match status" value="1"/>
</dbReference>
<dbReference type="PANTHER" id="PTHR10537:SF3">
    <property type="entry name" value="DNA PRIMASE LARGE SUBUNIT"/>
    <property type="match status" value="1"/>
</dbReference>
<dbReference type="InterPro" id="IPR007238">
    <property type="entry name" value="DNA_primase_lsu_euk/arc"/>
</dbReference>
<dbReference type="NCBIfam" id="TIGR00231">
    <property type="entry name" value="small_GTP"/>
    <property type="match status" value="1"/>
</dbReference>
<evidence type="ECO:0000256" key="6">
    <source>
        <dbReference type="ARBA" id="ARBA00022448"/>
    </source>
</evidence>
<feature type="binding site" evidence="23">
    <location>
        <position position="495"/>
    </location>
    <ligand>
        <name>GTP</name>
        <dbReference type="ChEBI" id="CHEBI:37565"/>
    </ligand>
</feature>
<keyword evidence="22" id="KW-0472">Membrane</keyword>
<evidence type="ECO:0000256" key="15">
    <source>
        <dbReference type="ARBA" id="ARBA00022927"/>
    </source>
</evidence>
<dbReference type="GO" id="GO:0046872">
    <property type="term" value="F:metal ion binding"/>
    <property type="evidence" value="ECO:0007669"/>
    <property type="project" value="UniProtKB-KW"/>
</dbReference>
<evidence type="ECO:0000256" key="22">
    <source>
        <dbReference type="ARBA" id="ARBA00023136"/>
    </source>
</evidence>
<dbReference type="SMART" id="SM00175">
    <property type="entry name" value="RAB"/>
    <property type="match status" value="1"/>
</dbReference>
<feature type="region of interest" description="Disordered" evidence="26">
    <location>
        <begin position="1081"/>
        <end position="1102"/>
    </location>
</feature>
<dbReference type="EMBL" id="LHPG02000001">
    <property type="protein sequence ID" value="PRW60925.1"/>
    <property type="molecule type" value="Genomic_DNA"/>
</dbReference>
<evidence type="ECO:0000256" key="13">
    <source>
        <dbReference type="ARBA" id="ARBA00022741"/>
    </source>
</evidence>
<feature type="compositionally biased region" description="Low complexity" evidence="26">
    <location>
        <begin position="101"/>
        <end position="120"/>
    </location>
</feature>
<evidence type="ECO:0000256" key="9">
    <source>
        <dbReference type="ARBA" id="ARBA00022692"/>
    </source>
</evidence>
<dbReference type="GO" id="GO:0016192">
    <property type="term" value="P:vesicle-mediated transport"/>
    <property type="evidence" value="ECO:0007669"/>
    <property type="project" value="UniProtKB-KW"/>
</dbReference>
<keyword evidence="8" id="KW-0639">Primosome</keyword>
<evidence type="ECO:0000256" key="24">
    <source>
        <dbReference type="PIRSR" id="PIRSR606689-2"/>
    </source>
</evidence>
<evidence type="ECO:0000313" key="30">
    <source>
        <dbReference type="Proteomes" id="UP000239899"/>
    </source>
</evidence>
<keyword evidence="12 24" id="KW-0479">Metal-binding</keyword>
<dbReference type="GO" id="GO:0015031">
    <property type="term" value="P:protein transport"/>
    <property type="evidence" value="ECO:0007669"/>
    <property type="project" value="UniProtKB-KW"/>
</dbReference>
<dbReference type="InterPro" id="IPR045872">
    <property type="entry name" value="Arf1-5-like"/>
</dbReference>
<evidence type="ECO:0000313" key="29">
    <source>
        <dbReference type="EMBL" id="PRW60925.1"/>
    </source>
</evidence>
<feature type="region of interest" description="Disordered" evidence="26">
    <location>
        <begin position="151"/>
        <end position="192"/>
    </location>
</feature>
<reference evidence="29 30" key="1">
    <citation type="journal article" date="2018" name="Plant J.">
        <title>Genome sequences of Chlorella sorokiniana UTEX 1602 and Micractinium conductrix SAG 241.80: implications to maltose excretion by a green alga.</title>
        <authorList>
            <person name="Arriola M.B."/>
            <person name="Velmurugan N."/>
            <person name="Zhang Y."/>
            <person name="Plunkett M.H."/>
            <person name="Hondzo H."/>
            <person name="Barney B.M."/>
        </authorList>
    </citation>
    <scope>NUCLEOTIDE SEQUENCE [LARGE SCALE GENOMIC DNA]</scope>
    <source>
        <strain evidence="30">UTEX 1602</strain>
    </source>
</reference>
<evidence type="ECO:0000259" key="27">
    <source>
        <dbReference type="Pfam" id="PF04104"/>
    </source>
</evidence>
<dbReference type="SMART" id="SM00178">
    <property type="entry name" value="SAR"/>
    <property type="match status" value="1"/>
</dbReference>
<keyword evidence="11" id="KW-0449">Lipoprotein</keyword>
<dbReference type="GO" id="GO:0003677">
    <property type="term" value="F:DNA binding"/>
    <property type="evidence" value="ECO:0007669"/>
    <property type="project" value="UniProtKB-KW"/>
</dbReference>
<dbReference type="CDD" id="cd07322">
    <property type="entry name" value="PriL_PriS_Eukaryotic"/>
    <property type="match status" value="1"/>
</dbReference>
<dbReference type="Pfam" id="PF04104">
    <property type="entry name" value="DNA_primase_lrg"/>
    <property type="match status" value="1"/>
</dbReference>
<feature type="domain" description="CGL160/ATPI" evidence="28">
    <location>
        <begin position="219"/>
        <end position="337"/>
    </location>
</feature>
<comment type="cofactor">
    <cofactor evidence="1">
        <name>[4Fe-4S] cluster</name>
        <dbReference type="ChEBI" id="CHEBI:49883"/>
    </cofactor>
</comment>
<protein>
    <submittedName>
        <fullName evidence="29">DNA primase large subunit</fullName>
    </submittedName>
</protein>
<dbReference type="InterPro" id="IPR027417">
    <property type="entry name" value="P-loop_NTPase"/>
</dbReference>
<feature type="binding site" evidence="23">
    <location>
        <begin position="449"/>
        <end position="456"/>
    </location>
    <ligand>
        <name>GTP</name>
        <dbReference type="ChEBI" id="CHEBI:37565"/>
    </ligand>
</feature>
<evidence type="ECO:0000256" key="4">
    <source>
        <dbReference type="ARBA" id="ARBA00010290"/>
    </source>
</evidence>
<dbReference type="InterPro" id="IPR058560">
    <property type="entry name" value="DNA_primase_C"/>
</dbReference>
<evidence type="ECO:0000256" key="5">
    <source>
        <dbReference type="ARBA" id="ARBA00010564"/>
    </source>
</evidence>
<keyword evidence="18" id="KW-0411">Iron-sulfur</keyword>